<accession>A0ABS4J1B2</accession>
<dbReference type="InterPro" id="IPR037923">
    <property type="entry name" value="HTH-like"/>
</dbReference>
<dbReference type="SMART" id="SM00342">
    <property type="entry name" value="HTH_ARAC"/>
    <property type="match status" value="1"/>
</dbReference>
<dbReference type="Proteomes" id="UP001519287">
    <property type="component" value="Unassembled WGS sequence"/>
</dbReference>
<dbReference type="Gene3D" id="1.10.10.60">
    <property type="entry name" value="Homeodomain-like"/>
    <property type="match status" value="2"/>
</dbReference>
<evidence type="ECO:0000256" key="1">
    <source>
        <dbReference type="ARBA" id="ARBA00023015"/>
    </source>
</evidence>
<evidence type="ECO:0000259" key="4">
    <source>
        <dbReference type="PROSITE" id="PS01124"/>
    </source>
</evidence>
<keyword evidence="6" id="KW-1185">Reference proteome</keyword>
<reference evidence="5 6" key="1">
    <citation type="submission" date="2021-03" db="EMBL/GenBank/DDBJ databases">
        <title>Genomic Encyclopedia of Type Strains, Phase IV (KMG-IV): sequencing the most valuable type-strain genomes for metagenomic binning, comparative biology and taxonomic classification.</title>
        <authorList>
            <person name="Goeker M."/>
        </authorList>
    </citation>
    <scope>NUCLEOTIDE SEQUENCE [LARGE SCALE GENOMIC DNA]</scope>
    <source>
        <strain evidence="5 6">DSM 26048</strain>
    </source>
</reference>
<evidence type="ECO:0000313" key="5">
    <source>
        <dbReference type="EMBL" id="MBP1993046.1"/>
    </source>
</evidence>
<dbReference type="PANTHER" id="PTHR43280">
    <property type="entry name" value="ARAC-FAMILY TRANSCRIPTIONAL REGULATOR"/>
    <property type="match status" value="1"/>
</dbReference>
<dbReference type="InterPro" id="IPR018060">
    <property type="entry name" value="HTH_AraC"/>
</dbReference>
<sequence length="297" mass="33928">MTIIPEHIDVTINLDTQKGSLPFYIGVHDITDQTPLHHHDFVEFSFVIEGSGIESINGKKHTLRPGVASFLLPHHIHEIHSHTGQTVRKYCCMFDFHMLLGSSYDSDWCALLYEIGTQFPSYAEFTAAESQGLKETFHKLLVESTRPVPLPGRSGMIRSLLTEALLVFVRAVSTHKTMDNLVVIPDLQQPFWPIIQYLHVHYTSRLSRESLADHFGVSAPYISRIFKHYTGQSFLTYLHQLRIESAVNLLLSTNMPIVDISAETGFDSVRTFLRVFHNTKGLTPKAYRKMHERQIQQ</sequence>
<proteinExistence type="predicted"/>
<dbReference type="PANTHER" id="PTHR43280:SF34">
    <property type="entry name" value="ARAC-FAMILY TRANSCRIPTIONAL REGULATOR"/>
    <property type="match status" value="1"/>
</dbReference>
<organism evidence="5 6">
    <name type="scientific">Paenibacillus eucommiae</name>
    <dbReference type="NCBI Taxonomy" id="1355755"/>
    <lineage>
        <taxon>Bacteria</taxon>
        <taxon>Bacillati</taxon>
        <taxon>Bacillota</taxon>
        <taxon>Bacilli</taxon>
        <taxon>Bacillales</taxon>
        <taxon>Paenibacillaceae</taxon>
        <taxon>Paenibacillus</taxon>
    </lineage>
</organism>
<comment type="caution">
    <text evidence="5">The sequence shown here is derived from an EMBL/GenBank/DDBJ whole genome shotgun (WGS) entry which is preliminary data.</text>
</comment>
<dbReference type="RefSeq" id="WP_209974561.1">
    <property type="nucleotide sequence ID" value="NZ_JAGGLB010000016.1"/>
</dbReference>
<dbReference type="InterPro" id="IPR014710">
    <property type="entry name" value="RmlC-like_jellyroll"/>
</dbReference>
<evidence type="ECO:0000256" key="2">
    <source>
        <dbReference type="ARBA" id="ARBA00023125"/>
    </source>
</evidence>
<keyword evidence="1" id="KW-0805">Transcription regulation</keyword>
<dbReference type="Gene3D" id="2.60.120.10">
    <property type="entry name" value="Jelly Rolls"/>
    <property type="match status" value="1"/>
</dbReference>
<feature type="domain" description="HTH araC/xylS-type" evidence="4">
    <location>
        <begin position="192"/>
        <end position="290"/>
    </location>
</feature>
<dbReference type="InterPro" id="IPR009057">
    <property type="entry name" value="Homeodomain-like_sf"/>
</dbReference>
<dbReference type="SUPFAM" id="SSF51215">
    <property type="entry name" value="Regulatory protein AraC"/>
    <property type="match status" value="1"/>
</dbReference>
<gene>
    <name evidence="5" type="ORF">J2Z66_004663</name>
</gene>
<dbReference type="Pfam" id="PF12833">
    <property type="entry name" value="HTH_18"/>
    <property type="match status" value="1"/>
</dbReference>
<evidence type="ECO:0000256" key="3">
    <source>
        <dbReference type="ARBA" id="ARBA00023163"/>
    </source>
</evidence>
<dbReference type="SUPFAM" id="SSF46689">
    <property type="entry name" value="Homeodomain-like"/>
    <property type="match status" value="2"/>
</dbReference>
<evidence type="ECO:0000313" key="6">
    <source>
        <dbReference type="Proteomes" id="UP001519287"/>
    </source>
</evidence>
<keyword evidence="3" id="KW-0804">Transcription</keyword>
<keyword evidence="2" id="KW-0238">DNA-binding</keyword>
<dbReference type="PROSITE" id="PS01124">
    <property type="entry name" value="HTH_ARAC_FAMILY_2"/>
    <property type="match status" value="1"/>
</dbReference>
<dbReference type="Pfam" id="PF02311">
    <property type="entry name" value="AraC_binding"/>
    <property type="match status" value="1"/>
</dbReference>
<dbReference type="InterPro" id="IPR003313">
    <property type="entry name" value="AraC-bd"/>
</dbReference>
<dbReference type="EMBL" id="JAGGLB010000016">
    <property type="protein sequence ID" value="MBP1993046.1"/>
    <property type="molecule type" value="Genomic_DNA"/>
</dbReference>
<name>A0ABS4J1B2_9BACL</name>
<protein>
    <submittedName>
        <fullName evidence="5">AraC-like DNA-binding protein</fullName>
    </submittedName>
</protein>